<dbReference type="InterPro" id="IPR008719">
    <property type="entry name" value="N2O_reductase_NosL"/>
</dbReference>
<evidence type="ECO:0000313" key="2">
    <source>
        <dbReference type="EMBL" id="KAA0912704.1"/>
    </source>
</evidence>
<protein>
    <submittedName>
        <fullName evidence="2">Copper resistance protein CopZ</fullName>
    </submittedName>
</protein>
<evidence type="ECO:0000313" key="3">
    <source>
        <dbReference type="Proteomes" id="UP000325291"/>
    </source>
</evidence>
<accession>A0A5A9Z6C6</accession>
<comment type="caution">
    <text evidence="2">The sequence shown here is derived from an EMBL/GenBank/DDBJ whole genome shotgun (WGS) entry which is preliminary data.</text>
</comment>
<dbReference type="Gene3D" id="3.30.70.2050">
    <property type="match status" value="1"/>
</dbReference>
<sequence>MKRILLLAILALAACKEEAAAPPPPATMTAEAAGHFCQMDLLEHPGPKAQVHLDGMPHPLFFSQVRDAEAYRRMPEQSHAIRAIYVSDMAVAPDWENPGADNWITASSAIYVVGAAIVGGMGAQEFVPFSDRAAARDFADRHGGVLMDMDDIPDHLVFAPENAPENAPSGDDDSEYLDRLRAITNTSGG</sequence>
<proteinExistence type="predicted"/>
<dbReference type="PROSITE" id="PS51257">
    <property type="entry name" value="PROKAR_LIPOPROTEIN"/>
    <property type="match status" value="1"/>
</dbReference>
<dbReference type="EMBL" id="VINQ01000012">
    <property type="protein sequence ID" value="KAA0912704.1"/>
    <property type="molecule type" value="Genomic_DNA"/>
</dbReference>
<dbReference type="Proteomes" id="UP000325291">
    <property type="component" value="Unassembled WGS sequence"/>
</dbReference>
<feature type="signal peptide" evidence="1">
    <location>
        <begin position="1"/>
        <end position="20"/>
    </location>
</feature>
<feature type="chain" id="PRO_5022823353" evidence="1">
    <location>
        <begin position="21"/>
        <end position="189"/>
    </location>
</feature>
<name>A0A5A9Z6C6_9RHOB</name>
<organism evidence="2 3">
    <name type="scientific">Aquicoccus porphyridii</name>
    <dbReference type="NCBI Taxonomy" id="1852029"/>
    <lineage>
        <taxon>Bacteria</taxon>
        <taxon>Pseudomonadati</taxon>
        <taxon>Pseudomonadota</taxon>
        <taxon>Alphaproteobacteria</taxon>
        <taxon>Rhodobacterales</taxon>
        <taxon>Paracoccaceae</taxon>
        <taxon>Aquicoccus</taxon>
    </lineage>
</organism>
<dbReference type="SUPFAM" id="SSF160387">
    <property type="entry name" value="NosL/MerB-like"/>
    <property type="match status" value="1"/>
</dbReference>
<keyword evidence="1" id="KW-0732">Signal</keyword>
<keyword evidence="3" id="KW-1185">Reference proteome</keyword>
<dbReference type="Gene3D" id="3.30.70.2060">
    <property type="match status" value="1"/>
</dbReference>
<dbReference type="PANTHER" id="PTHR41247:SF1">
    <property type="entry name" value="HTH-TYPE TRANSCRIPTIONAL REPRESSOR YCNK"/>
    <property type="match status" value="1"/>
</dbReference>
<dbReference type="PANTHER" id="PTHR41247">
    <property type="entry name" value="HTH-TYPE TRANSCRIPTIONAL REPRESSOR YCNK"/>
    <property type="match status" value="1"/>
</dbReference>
<dbReference type="Pfam" id="PF05573">
    <property type="entry name" value="NosL"/>
    <property type="match status" value="1"/>
</dbReference>
<dbReference type="AlphaFoldDB" id="A0A5A9Z6C6"/>
<reference evidence="2 3" key="1">
    <citation type="submission" date="2019-07" db="EMBL/GenBank/DDBJ databases">
        <title>Aquicoccus porphyridii gen. nov., sp. nov., isolated from a small marine red alga, Porphyridium marinum.</title>
        <authorList>
            <person name="Liu L."/>
        </authorList>
    </citation>
    <scope>NUCLEOTIDE SEQUENCE [LARGE SCALE GENOMIC DNA]</scope>
    <source>
        <strain evidence="2 3">L1 8-17</strain>
    </source>
</reference>
<dbReference type="RefSeq" id="WP_111362513.1">
    <property type="nucleotide sequence ID" value="NZ_JASHJG010000036.1"/>
</dbReference>
<evidence type="ECO:0000256" key="1">
    <source>
        <dbReference type="SAM" id="SignalP"/>
    </source>
</evidence>
<gene>
    <name evidence="2" type="ORF">FLO80_15045</name>
</gene>